<evidence type="ECO:0000313" key="5">
    <source>
        <dbReference type="Proteomes" id="UP000011721"/>
    </source>
</evidence>
<evidence type="ECO:0000256" key="2">
    <source>
        <dbReference type="ARBA" id="ARBA00023163"/>
    </source>
</evidence>
<dbReference type="STRING" id="1167006.UWK_00761"/>
<evidence type="ECO:0000256" key="1">
    <source>
        <dbReference type="ARBA" id="ARBA00023015"/>
    </source>
</evidence>
<dbReference type="OrthoDB" id="9793734at2"/>
<proteinExistence type="predicted"/>
<reference evidence="5" key="1">
    <citation type="journal article" date="2013" name="Stand. Genomic Sci.">
        <title>Complete genome sequence of Desulfocapsa sulfexigens, a marine deltaproteobacterium specialized in disproportionating inorganic sulfur compounds.</title>
        <authorList>
            <person name="Finster K.W."/>
            <person name="Kjeldsen K.U."/>
            <person name="Kube M."/>
            <person name="Reinhardt R."/>
            <person name="Mussmann M."/>
            <person name="Amann R."/>
            <person name="Schreiber L."/>
        </authorList>
    </citation>
    <scope>NUCLEOTIDE SEQUENCE [LARGE SCALE GENOMIC DNA]</scope>
    <source>
        <strain evidence="5">DSM 10523 / SB164P1</strain>
    </source>
</reference>
<sequence>MAVLIDARDEFFHILENSLTGETPILRIINSCNSVMELMQQTNFVGGCLFGNTALEMTDSNPRFGEIIQEIFTHWTTRIEQQVLQATDTGEFKSEIPSHSLATAIVSMLEGGIMFSRVYGNKKGLEDCILAIRSFLKCRR</sequence>
<dbReference type="SUPFAM" id="SSF48498">
    <property type="entry name" value="Tetracyclin repressor-like, C-terminal domain"/>
    <property type="match status" value="1"/>
</dbReference>
<dbReference type="InterPro" id="IPR036271">
    <property type="entry name" value="Tet_transcr_reg_TetR-rel_C_sf"/>
</dbReference>
<accession>M1NC20</accession>
<dbReference type="Proteomes" id="UP000011721">
    <property type="component" value="Chromosome"/>
</dbReference>
<protein>
    <recommendedName>
        <fullName evidence="3">Tetracyclin repressor-like C-terminal domain-containing protein</fullName>
    </recommendedName>
</protein>
<name>M1NC20_DESSD</name>
<dbReference type="InterPro" id="IPR011075">
    <property type="entry name" value="TetR_C"/>
</dbReference>
<dbReference type="EMBL" id="CP003985">
    <property type="protein sequence ID" value="AGF77339.1"/>
    <property type="molecule type" value="Genomic_DNA"/>
</dbReference>
<keyword evidence="5" id="KW-1185">Reference proteome</keyword>
<dbReference type="eggNOG" id="COG1309">
    <property type="taxonomic scope" value="Bacteria"/>
</dbReference>
<dbReference type="PANTHER" id="PTHR47506">
    <property type="entry name" value="TRANSCRIPTIONAL REGULATORY PROTEIN"/>
    <property type="match status" value="1"/>
</dbReference>
<organism evidence="4 5">
    <name type="scientific">Desulfocapsa sulfexigens (strain DSM 10523 / SB164P1)</name>
    <dbReference type="NCBI Taxonomy" id="1167006"/>
    <lineage>
        <taxon>Bacteria</taxon>
        <taxon>Pseudomonadati</taxon>
        <taxon>Thermodesulfobacteriota</taxon>
        <taxon>Desulfobulbia</taxon>
        <taxon>Desulfobulbales</taxon>
        <taxon>Desulfocapsaceae</taxon>
        <taxon>Desulfocapsa</taxon>
    </lineage>
</organism>
<dbReference type="KEGG" id="dsf:UWK_00761"/>
<evidence type="ECO:0000259" key="3">
    <source>
        <dbReference type="Pfam" id="PF16925"/>
    </source>
</evidence>
<keyword evidence="1" id="KW-0805">Transcription regulation</keyword>
<evidence type="ECO:0000313" key="4">
    <source>
        <dbReference type="EMBL" id="AGF77339.1"/>
    </source>
</evidence>
<dbReference type="PANTHER" id="PTHR47506:SF1">
    <property type="entry name" value="HTH-TYPE TRANSCRIPTIONAL REGULATOR YJDC"/>
    <property type="match status" value="1"/>
</dbReference>
<gene>
    <name evidence="4" type="ordered locus">UWK_00761</name>
</gene>
<dbReference type="Gene3D" id="1.10.357.10">
    <property type="entry name" value="Tetracycline Repressor, domain 2"/>
    <property type="match status" value="1"/>
</dbReference>
<dbReference type="Pfam" id="PF16925">
    <property type="entry name" value="TetR_C_13"/>
    <property type="match status" value="1"/>
</dbReference>
<feature type="domain" description="Tetracyclin repressor-like C-terminal" evidence="3">
    <location>
        <begin position="26"/>
        <end position="128"/>
    </location>
</feature>
<dbReference type="HOGENOM" id="CLU_1831954_0_0_7"/>
<dbReference type="AlphaFoldDB" id="M1NC20"/>
<keyword evidence="2" id="KW-0804">Transcription</keyword>